<dbReference type="OrthoDB" id="5847285at2759"/>
<dbReference type="GO" id="GO:0000977">
    <property type="term" value="F:RNA polymerase II transcription regulatory region sequence-specific DNA binding"/>
    <property type="evidence" value="ECO:0007669"/>
    <property type="project" value="TreeGrafter"/>
</dbReference>
<keyword evidence="10" id="KW-1185">Reference proteome</keyword>
<dbReference type="Gene3D" id="1.20.5.170">
    <property type="match status" value="1"/>
</dbReference>
<dbReference type="GO" id="GO:0005634">
    <property type="term" value="C:nucleus"/>
    <property type="evidence" value="ECO:0007669"/>
    <property type="project" value="UniProtKB-SubCell"/>
</dbReference>
<dbReference type="FunFam" id="1.20.5.170:FF:000021">
    <property type="entry name" value="Cyclic AMP-dependent transcription factor ATF-4"/>
    <property type="match status" value="1"/>
</dbReference>
<sequence>MNNFGIPEYANQWLDEPINLPILTDYIHPSQQRQPLKVEQTAQLLQEFDSVFGADQFTFTSAPQSQQQIILNSNFFNFDHNESIPSPESNEDIAHEMEVVEELVRSCAENLPNWTSDDDNSSESCSAGSSPRSSSDDSFDTASQSFSNDDEWCPAPQKATLVKKRPYKRSLDDKKSRKKEQNKNAATRYRQKKKAESEIVLEEERELQEKNNKLQEKYVDIQREIKYLKSLMRDLYRAKGLL</sequence>
<feature type="compositionally biased region" description="Basic and acidic residues" evidence="7">
    <location>
        <begin position="169"/>
        <end position="182"/>
    </location>
</feature>
<evidence type="ECO:0000256" key="4">
    <source>
        <dbReference type="ARBA" id="ARBA00023125"/>
    </source>
</evidence>
<evidence type="ECO:0000256" key="7">
    <source>
        <dbReference type="SAM" id="MobiDB-lite"/>
    </source>
</evidence>
<dbReference type="EMBL" id="WJQU01000001">
    <property type="protein sequence ID" value="KAJ6649499.1"/>
    <property type="molecule type" value="Genomic_DNA"/>
</dbReference>
<comment type="similarity">
    <text evidence="2">Belongs to the bZIP family.</text>
</comment>
<dbReference type="CDD" id="cd14692">
    <property type="entry name" value="bZIP_ATF4"/>
    <property type="match status" value="1"/>
</dbReference>
<evidence type="ECO:0000256" key="1">
    <source>
        <dbReference type="ARBA" id="ARBA00004123"/>
    </source>
</evidence>
<evidence type="ECO:0000256" key="3">
    <source>
        <dbReference type="ARBA" id="ARBA00023015"/>
    </source>
</evidence>
<keyword evidence="5" id="KW-0804">Transcription</keyword>
<reference evidence="9" key="1">
    <citation type="submission" date="2022-07" db="EMBL/GenBank/DDBJ databases">
        <authorList>
            <person name="Trinca V."/>
            <person name="Uliana J.V.C."/>
            <person name="Torres T.T."/>
            <person name="Ward R.J."/>
            <person name="Monesi N."/>
        </authorList>
    </citation>
    <scope>NUCLEOTIDE SEQUENCE</scope>
    <source>
        <strain evidence="9">HSMRA1968</strain>
        <tissue evidence="9">Whole embryos</tissue>
    </source>
</reference>
<evidence type="ECO:0000256" key="5">
    <source>
        <dbReference type="ARBA" id="ARBA00023163"/>
    </source>
</evidence>
<evidence type="ECO:0000256" key="2">
    <source>
        <dbReference type="ARBA" id="ARBA00007163"/>
    </source>
</evidence>
<dbReference type="SMART" id="SM00338">
    <property type="entry name" value="BRLZ"/>
    <property type="match status" value="1"/>
</dbReference>
<comment type="caution">
    <text evidence="9">The sequence shown here is derived from an EMBL/GenBank/DDBJ whole genome shotgun (WGS) entry which is preliminary data.</text>
</comment>
<keyword evidence="6" id="KW-0539">Nucleus</keyword>
<protein>
    <submittedName>
        <fullName evidence="9">Activating transcription factor of chaperone</fullName>
    </submittedName>
</protein>
<dbReference type="Pfam" id="PF00170">
    <property type="entry name" value="bZIP_1"/>
    <property type="match status" value="1"/>
</dbReference>
<dbReference type="PROSITE" id="PS50217">
    <property type="entry name" value="BZIP"/>
    <property type="match status" value="1"/>
</dbReference>
<evidence type="ECO:0000256" key="6">
    <source>
        <dbReference type="ARBA" id="ARBA00023242"/>
    </source>
</evidence>
<name>A0A9Q0NFX2_9DIPT</name>
<evidence type="ECO:0000259" key="8">
    <source>
        <dbReference type="PROSITE" id="PS50217"/>
    </source>
</evidence>
<dbReference type="GO" id="GO:0001228">
    <property type="term" value="F:DNA-binding transcription activator activity, RNA polymerase II-specific"/>
    <property type="evidence" value="ECO:0007669"/>
    <property type="project" value="TreeGrafter"/>
</dbReference>
<feature type="compositionally biased region" description="Low complexity" evidence="7">
    <location>
        <begin position="122"/>
        <end position="133"/>
    </location>
</feature>
<evidence type="ECO:0000313" key="10">
    <source>
        <dbReference type="Proteomes" id="UP001151699"/>
    </source>
</evidence>
<feature type="domain" description="BZIP" evidence="8">
    <location>
        <begin position="172"/>
        <end position="235"/>
    </location>
</feature>
<organism evidence="9 10">
    <name type="scientific">Pseudolycoriella hygida</name>
    <dbReference type="NCBI Taxonomy" id="35572"/>
    <lineage>
        <taxon>Eukaryota</taxon>
        <taxon>Metazoa</taxon>
        <taxon>Ecdysozoa</taxon>
        <taxon>Arthropoda</taxon>
        <taxon>Hexapoda</taxon>
        <taxon>Insecta</taxon>
        <taxon>Pterygota</taxon>
        <taxon>Neoptera</taxon>
        <taxon>Endopterygota</taxon>
        <taxon>Diptera</taxon>
        <taxon>Nematocera</taxon>
        <taxon>Sciaroidea</taxon>
        <taxon>Sciaridae</taxon>
        <taxon>Pseudolycoriella</taxon>
    </lineage>
</organism>
<gene>
    <name evidence="9" type="primary">ATFC</name>
    <name evidence="9" type="ORF">Bhyg_04735</name>
</gene>
<evidence type="ECO:0000313" key="9">
    <source>
        <dbReference type="EMBL" id="KAJ6649499.1"/>
    </source>
</evidence>
<comment type="subcellular location">
    <subcellularLocation>
        <location evidence="1">Nucleus</location>
    </subcellularLocation>
</comment>
<keyword evidence="4" id="KW-0238">DNA-binding</keyword>
<proteinExistence type="inferred from homology"/>
<dbReference type="InterPro" id="IPR046347">
    <property type="entry name" value="bZIP_sf"/>
</dbReference>
<accession>A0A9Q0NFX2</accession>
<dbReference type="Proteomes" id="UP001151699">
    <property type="component" value="Chromosome A"/>
</dbReference>
<dbReference type="SUPFAM" id="SSF57959">
    <property type="entry name" value="Leucine zipper domain"/>
    <property type="match status" value="1"/>
</dbReference>
<dbReference type="PANTHER" id="PTHR13044">
    <property type="entry name" value="ACTIVATING TRANSCRIPTION FACTOR ATF 4/5"/>
    <property type="match status" value="1"/>
</dbReference>
<keyword evidence="3" id="KW-0805">Transcription regulation</keyword>
<dbReference type="InterPro" id="IPR004827">
    <property type="entry name" value="bZIP"/>
</dbReference>
<feature type="region of interest" description="Disordered" evidence="7">
    <location>
        <begin position="111"/>
        <end position="197"/>
    </location>
</feature>
<dbReference type="PROSITE" id="PS00036">
    <property type="entry name" value="BZIP_BASIC"/>
    <property type="match status" value="1"/>
</dbReference>
<dbReference type="AlphaFoldDB" id="A0A9Q0NFX2"/>
<dbReference type="PANTHER" id="PTHR13044:SF14">
    <property type="entry name" value="CRYPTOCEPHAL, ISOFORM A"/>
    <property type="match status" value="1"/>
</dbReference>